<dbReference type="OrthoDB" id="1489171at2"/>
<dbReference type="PANTHER" id="PTHR34301:SF8">
    <property type="entry name" value="ATPASE DOMAIN-CONTAINING PROTEIN"/>
    <property type="match status" value="1"/>
</dbReference>
<dbReference type="RefSeq" id="WP_119382637.1">
    <property type="nucleotide sequence ID" value="NZ_QWGU01000229.1"/>
</dbReference>
<dbReference type="Proteomes" id="UP000266484">
    <property type="component" value="Unassembled WGS sequence"/>
</dbReference>
<keyword evidence="3" id="KW-1185">Reference proteome</keyword>
<sequence length="307" mass="34007">MSSRADLLNAFVPSSSMEDPARFSGRAEEVKELADALQIVGSVPLIYGQRGLGKSSLASQLSRIAQGDAELLTELEADDRILPKSAQFITFYITCEDSTRNLTGLLNLMINAIEGLKSERAKDEHRDQYRLVDKKTTKGLSLKLFKLETVKSYEVSVKQRDTSRLSPSEQLVALTETLTDVYQQPVLFVIDELDRLGGVKRLASFLKSNSSSILKFALVGIATTQGDLLEDHASLNRQLRPVKIGPMDKRELESIVEQTESLFSRCGPSVQLLLASYSKACASSRRVSLVCAHYWPARSYRSRGRGS</sequence>
<organism evidence="2 3">
    <name type="scientific">Clavibacter lycopersici</name>
    <dbReference type="NCBI Taxonomy" id="2301718"/>
    <lineage>
        <taxon>Bacteria</taxon>
        <taxon>Bacillati</taxon>
        <taxon>Actinomycetota</taxon>
        <taxon>Actinomycetes</taxon>
        <taxon>Micrococcales</taxon>
        <taxon>Microbacteriaceae</taxon>
        <taxon>Clavibacter</taxon>
    </lineage>
</organism>
<name>A0A399T8W6_9MICO</name>
<accession>A0A399T8W6</accession>
<dbReference type="InterPro" id="IPR027417">
    <property type="entry name" value="P-loop_NTPase"/>
</dbReference>
<comment type="caution">
    <text evidence="2">The sequence shown here is derived from an EMBL/GenBank/DDBJ whole genome shotgun (WGS) entry which is preliminary data.</text>
</comment>
<evidence type="ECO:0000313" key="2">
    <source>
        <dbReference type="EMBL" id="RIJ51362.1"/>
    </source>
</evidence>
<protein>
    <recommendedName>
        <fullName evidence="1">Orc1-like AAA ATPase domain-containing protein</fullName>
    </recommendedName>
</protein>
<gene>
    <name evidence="2" type="ORF">DZG00_09175</name>
</gene>
<dbReference type="EMBL" id="QWGT01000118">
    <property type="protein sequence ID" value="RIJ51362.1"/>
    <property type="molecule type" value="Genomic_DNA"/>
</dbReference>
<feature type="domain" description="Orc1-like AAA ATPase" evidence="1">
    <location>
        <begin position="22"/>
        <end position="197"/>
    </location>
</feature>
<dbReference type="Gene3D" id="3.40.50.300">
    <property type="entry name" value="P-loop containing nucleotide triphosphate hydrolases"/>
    <property type="match status" value="1"/>
</dbReference>
<evidence type="ECO:0000259" key="1">
    <source>
        <dbReference type="Pfam" id="PF13191"/>
    </source>
</evidence>
<reference evidence="2 3" key="1">
    <citation type="submission" date="2018-08" db="EMBL/GenBank/DDBJ databases">
        <title>Genome Sequence of Clavibacter michiganensis Subspecies type strains, and the Atypical Peach-Colored Strains Isolated from Tomato.</title>
        <authorList>
            <person name="Osdaghi E."/>
            <person name="Portier P."/>
            <person name="Briand M."/>
            <person name="Jacques M.-A."/>
        </authorList>
    </citation>
    <scope>NUCLEOTIDE SEQUENCE [LARGE SCALE GENOMIC DNA]</scope>
    <source>
        <strain evidence="2 3">CFBP 8615</strain>
    </source>
</reference>
<dbReference type="PANTHER" id="PTHR34301">
    <property type="entry name" value="DNA-BINDING PROTEIN-RELATED"/>
    <property type="match status" value="1"/>
</dbReference>
<dbReference type="SUPFAM" id="SSF52540">
    <property type="entry name" value="P-loop containing nucleoside triphosphate hydrolases"/>
    <property type="match status" value="1"/>
</dbReference>
<dbReference type="AlphaFoldDB" id="A0A399T8W6"/>
<dbReference type="Pfam" id="PF13191">
    <property type="entry name" value="AAA_16"/>
    <property type="match status" value="1"/>
</dbReference>
<proteinExistence type="predicted"/>
<evidence type="ECO:0000313" key="3">
    <source>
        <dbReference type="Proteomes" id="UP000266484"/>
    </source>
</evidence>
<dbReference type="InterPro" id="IPR041664">
    <property type="entry name" value="AAA_16"/>
</dbReference>